<dbReference type="AlphaFoldDB" id="C5LET6"/>
<evidence type="ECO:0000313" key="2">
    <source>
        <dbReference type="Proteomes" id="UP000007800"/>
    </source>
</evidence>
<reference evidence="1 2" key="1">
    <citation type="submission" date="2008-07" db="EMBL/GenBank/DDBJ databases">
        <authorList>
            <person name="El-Sayed N."/>
            <person name="Caler E."/>
            <person name="Inman J."/>
            <person name="Amedeo P."/>
            <person name="Hass B."/>
            <person name="Wortman J."/>
        </authorList>
    </citation>
    <scope>NUCLEOTIDE SEQUENCE [LARGE SCALE GENOMIC DNA]</scope>
    <source>
        <strain evidence="2">ATCC 50983 / TXsc</strain>
    </source>
</reference>
<protein>
    <submittedName>
        <fullName evidence="1">Uncharacterized protein</fullName>
    </submittedName>
</protein>
<organism evidence="2">
    <name type="scientific">Perkinsus marinus (strain ATCC 50983 / TXsc)</name>
    <dbReference type="NCBI Taxonomy" id="423536"/>
    <lineage>
        <taxon>Eukaryota</taxon>
        <taxon>Sar</taxon>
        <taxon>Alveolata</taxon>
        <taxon>Perkinsozoa</taxon>
        <taxon>Perkinsea</taxon>
        <taxon>Perkinsida</taxon>
        <taxon>Perkinsidae</taxon>
        <taxon>Perkinsus</taxon>
    </lineage>
</organism>
<keyword evidence="2" id="KW-1185">Reference proteome</keyword>
<dbReference type="InParanoid" id="C5LET6"/>
<dbReference type="OrthoDB" id="10404229at2759"/>
<evidence type="ECO:0000313" key="1">
    <source>
        <dbReference type="EMBL" id="EER04702.1"/>
    </source>
</evidence>
<sequence>MIFPPHVGALRCRMVEGLWKECSSVGPLAELMVDIMTYISKPSLTLACPMEESILDISTKPELVFAREGVVYGIFKCASVIALQQIYPSGQKEILALTAPCNIYYFASDTGHLHVLTGTGSLFDYDVEARKMHATWELPRLFSGGMQPTHMVVIGSNLFVAVARTDRLELRCATLNNVGDIRVVWAKAKSGQSSNINCLNPVCVDPITVSILYHEGSITYLATLEKVRETCPVLFREKVTKASLNVSGSVPNGWITGSNSFRLRHGDSGHCSLVDIHSHVQTESFPLQDSAVLTCPAAADRSGNLYFVLDRGINPSQHGQQRKADYRLLRASPFLRC</sequence>
<dbReference type="RefSeq" id="XP_002772886.1">
    <property type="nucleotide sequence ID" value="XM_002772840.1"/>
</dbReference>
<dbReference type="Proteomes" id="UP000007800">
    <property type="component" value="Unassembled WGS sequence"/>
</dbReference>
<accession>C5LET6</accession>
<dbReference type="GeneID" id="9037850"/>
<name>C5LET6_PERM5</name>
<proteinExistence type="predicted"/>
<gene>
    <name evidence="1" type="ORF">Pmar_PMAR013225</name>
</gene>
<dbReference type="EMBL" id="GG681386">
    <property type="protein sequence ID" value="EER04702.1"/>
    <property type="molecule type" value="Genomic_DNA"/>
</dbReference>